<evidence type="ECO:0000313" key="6">
    <source>
        <dbReference type="EMBL" id="GAC57494.1"/>
    </source>
</evidence>
<dbReference type="Gene3D" id="1.10.10.60">
    <property type="entry name" value="Homeodomain-like"/>
    <property type="match status" value="1"/>
</dbReference>
<evidence type="ECO:0000256" key="1">
    <source>
        <dbReference type="ARBA" id="ARBA00023015"/>
    </source>
</evidence>
<dbReference type="STRING" id="1121927.GOHSU_20_00310"/>
<evidence type="ECO:0000259" key="5">
    <source>
        <dbReference type="PROSITE" id="PS50977"/>
    </source>
</evidence>
<dbReference type="Gene3D" id="1.10.357.10">
    <property type="entry name" value="Tetracycline Repressor, domain 2"/>
    <property type="match status" value="1"/>
</dbReference>
<dbReference type="Pfam" id="PF17932">
    <property type="entry name" value="TetR_C_24"/>
    <property type="match status" value="1"/>
</dbReference>
<dbReference type="Proteomes" id="UP000053405">
    <property type="component" value="Unassembled WGS sequence"/>
</dbReference>
<keyword evidence="1" id="KW-0805">Transcription regulation</keyword>
<dbReference type="PANTHER" id="PTHR30055:SF234">
    <property type="entry name" value="HTH-TYPE TRANSCRIPTIONAL REGULATOR BETI"/>
    <property type="match status" value="1"/>
</dbReference>
<evidence type="ECO:0000313" key="7">
    <source>
        <dbReference type="Proteomes" id="UP000053405"/>
    </source>
</evidence>
<dbReference type="SUPFAM" id="SSF46689">
    <property type="entry name" value="Homeodomain-like"/>
    <property type="match status" value="1"/>
</dbReference>
<comment type="caution">
    <text evidence="6">The sequence shown here is derived from an EMBL/GenBank/DDBJ whole genome shotgun (WGS) entry which is preliminary data.</text>
</comment>
<dbReference type="GO" id="GO:0000976">
    <property type="term" value="F:transcription cis-regulatory region binding"/>
    <property type="evidence" value="ECO:0007669"/>
    <property type="project" value="TreeGrafter"/>
</dbReference>
<dbReference type="PRINTS" id="PR00455">
    <property type="entry name" value="HTHTETR"/>
</dbReference>
<gene>
    <name evidence="6" type="ORF">GOHSU_20_00310</name>
</gene>
<dbReference type="InterPro" id="IPR041490">
    <property type="entry name" value="KstR2_TetR_C"/>
</dbReference>
<evidence type="ECO:0000256" key="4">
    <source>
        <dbReference type="PROSITE-ProRule" id="PRU00335"/>
    </source>
</evidence>
<keyword evidence="7" id="KW-1185">Reference proteome</keyword>
<proteinExistence type="predicted"/>
<accession>L7L9C2</accession>
<keyword evidence="3" id="KW-0804">Transcription</keyword>
<dbReference type="GO" id="GO:0003700">
    <property type="term" value="F:DNA-binding transcription factor activity"/>
    <property type="evidence" value="ECO:0007669"/>
    <property type="project" value="TreeGrafter"/>
</dbReference>
<dbReference type="InterPro" id="IPR050109">
    <property type="entry name" value="HTH-type_TetR-like_transc_reg"/>
</dbReference>
<dbReference type="InterPro" id="IPR036271">
    <property type="entry name" value="Tet_transcr_reg_TetR-rel_C_sf"/>
</dbReference>
<feature type="DNA-binding region" description="H-T-H motif" evidence="4">
    <location>
        <begin position="36"/>
        <end position="55"/>
    </location>
</feature>
<dbReference type="AlphaFoldDB" id="L7L9C2"/>
<organism evidence="6 7">
    <name type="scientific">Gordonia hirsuta DSM 44140 = NBRC 16056</name>
    <dbReference type="NCBI Taxonomy" id="1121927"/>
    <lineage>
        <taxon>Bacteria</taxon>
        <taxon>Bacillati</taxon>
        <taxon>Actinomycetota</taxon>
        <taxon>Actinomycetes</taxon>
        <taxon>Mycobacteriales</taxon>
        <taxon>Gordoniaceae</taxon>
        <taxon>Gordonia</taxon>
    </lineage>
</organism>
<dbReference type="PANTHER" id="PTHR30055">
    <property type="entry name" value="HTH-TYPE TRANSCRIPTIONAL REGULATOR RUTR"/>
    <property type="match status" value="1"/>
</dbReference>
<reference evidence="6 7" key="1">
    <citation type="submission" date="2012-12" db="EMBL/GenBank/DDBJ databases">
        <title>Whole genome shotgun sequence of Gordonia hirsuta NBRC 16056.</title>
        <authorList>
            <person name="Isaki-Nakamura S."/>
            <person name="Hosoyama A."/>
            <person name="Tsuchikane K."/>
            <person name="Katsumata H."/>
            <person name="Baba S."/>
            <person name="Yamazaki S."/>
            <person name="Fujita N."/>
        </authorList>
    </citation>
    <scope>NUCLEOTIDE SEQUENCE [LARGE SCALE GENOMIC DNA]</scope>
    <source>
        <strain evidence="6 7">NBRC 16056</strain>
    </source>
</reference>
<dbReference type="eggNOG" id="COG1309">
    <property type="taxonomic scope" value="Bacteria"/>
</dbReference>
<dbReference type="EMBL" id="BANT01000020">
    <property type="protein sequence ID" value="GAC57494.1"/>
    <property type="molecule type" value="Genomic_DNA"/>
</dbReference>
<feature type="domain" description="HTH tetR-type" evidence="5">
    <location>
        <begin position="13"/>
        <end position="73"/>
    </location>
</feature>
<dbReference type="SUPFAM" id="SSF48498">
    <property type="entry name" value="Tetracyclin repressor-like, C-terminal domain"/>
    <property type="match status" value="1"/>
</dbReference>
<dbReference type="InterPro" id="IPR001647">
    <property type="entry name" value="HTH_TetR"/>
</dbReference>
<dbReference type="RefSeq" id="WP_005939683.1">
    <property type="nucleotide sequence ID" value="NZ_ATVK01000049.1"/>
</dbReference>
<sequence length="200" mass="21999">MTTPTTRRGQAKAARRAELLAAAARQMARRGFVSVRLEDIAAEVGISGPAVYRHFDSKNEVLDELLLDISERLQSGGEQVVDRGGTPVQVLANLVEFHIDVLVTKPDLIAIQDRDLDALTDDARRRVRSLQRRYVETWVQVLIAVAEANGHPLSESESRVRAHATFGLLNSSPRLPDFEQARLRALLTEMALAALLSGLG</sequence>
<evidence type="ECO:0000256" key="2">
    <source>
        <dbReference type="ARBA" id="ARBA00023125"/>
    </source>
</evidence>
<dbReference type="Pfam" id="PF00440">
    <property type="entry name" value="TetR_N"/>
    <property type="match status" value="1"/>
</dbReference>
<evidence type="ECO:0000256" key="3">
    <source>
        <dbReference type="ARBA" id="ARBA00023163"/>
    </source>
</evidence>
<name>L7L9C2_9ACTN</name>
<keyword evidence="2 4" id="KW-0238">DNA-binding</keyword>
<dbReference type="InterPro" id="IPR009057">
    <property type="entry name" value="Homeodomain-like_sf"/>
</dbReference>
<dbReference type="PROSITE" id="PS50977">
    <property type="entry name" value="HTH_TETR_2"/>
    <property type="match status" value="1"/>
</dbReference>
<protein>
    <submittedName>
        <fullName evidence="6">Putative TetR family transcriptional regulator</fullName>
    </submittedName>
</protein>